<gene>
    <name evidence="10" type="primary">pdxT</name>
    <name evidence="13" type="ORF">HMPREF0179_03044</name>
</gene>
<dbReference type="OrthoDB" id="9810320at2"/>
<dbReference type="EC" id="4.3.3.6" evidence="10"/>
<evidence type="ECO:0000256" key="8">
    <source>
        <dbReference type="ARBA" id="ARBA00054599"/>
    </source>
</evidence>
<dbReference type="PROSITE" id="PS01236">
    <property type="entry name" value="PDXT_SNO_1"/>
    <property type="match status" value="1"/>
</dbReference>
<reference evidence="13 14" key="1">
    <citation type="submission" date="2010-10" db="EMBL/GenBank/DDBJ databases">
        <authorList>
            <consortium name="The Broad Institute Genome Sequencing Platform"/>
            <person name="Ward D."/>
            <person name="Earl A."/>
            <person name="Feldgarden M."/>
            <person name="Young S.K."/>
            <person name="Gargeya S."/>
            <person name="Zeng Q."/>
            <person name="Alvarado L."/>
            <person name="Berlin A."/>
            <person name="Bochicchio J."/>
            <person name="Chapman S.B."/>
            <person name="Chen Z."/>
            <person name="Freedman E."/>
            <person name="Gellesch M."/>
            <person name="Goldberg J."/>
            <person name="Griggs A."/>
            <person name="Gujja S."/>
            <person name="Heilman E."/>
            <person name="Heiman D."/>
            <person name="Howarth C."/>
            <person name="Mehta T."/>
            <person name="Neiman D."/>
            <person name="Pearson M."/>
            <person name="Roberts A."/>
            <person name="Saif S."/>
            <person name="Shea T."/>
            <person name="Shenoy N."/>
            <person name="Sisk P."/>
            <person name="Stolte C."/>
            <person name="Sykes S."/>
            <person name="White J."/>
            <person name="Yandava C."/>
            <person name="Allen-Vercoe E."/>
            <person name="Sibley C."/>
            <person name="Ambrose C.E."/>
            <person name="Strauss J."/>
            <person name="Daigneault M."/>
            <person name="Haas B."/>
            <person name="Nusbaum C."/>
            <person name="Birren B."/>
        </authorList>
    </citation>
    <scope>NUCLEOTIDE SEQUENCE [LARGE SCALE GENOMIC DNA]</scope>
    <source>
        <strain evidence="13 14">3_1_6</strain>
    </source>
</reference>
<dbReference type="PANTHER" id="PTHR31559">
    <property type="entry name" value="PYRIDOXAL 5'-PHOSPHATE SYNTHASE SUBUNIT SNO"/>
    <property type="match status" value="1"/>
</dbReference>
<protein>
    <recommendedName>
        <fullName evidence="10">Pyridoxal 5'-phosphate synthase subunit PdxT</fullName>
        <ecNumber evidence="10">4.3.3.6</ecNumber>
    </recommendedName>
    <alternativeName>
        <fullName evidence="10">Pdx2</fullName>
    </alternativeName>
    <alternativeName>
        <fullName evidence="10">Pyridoxal 5'-phosphate synthase glutaminase subunit</fullName>
        <ecNumber evidence="10">3.5.1.2</ecNumber>
    </alternativeName>
</protein>
<evidence type="ECO:0000256" key="9">
    <source>
        <dbReference type="ARBA" id="ARBA00064749"/>
    </source>
</evidence>
<dbReference type="STRING" id="563192.HMPREF0179_03044"/>
<dbReference type="Gene3D" id="3.40.50.880">
    <property type="match status" value="1"/>
</dbReference>
<dbReference type="GO" id="GO:0008614">
    <property type="term" value="P:pyridoxine metabolic process"/>
    <property type="evidence" value="ECO:0007669"/>
    <property type="project" value="TreeGrafter"/>
</dbReference>
<dbReference type="HOGENOM" id="CLU_069674_2_0_7"/>
<dbReference type="SUPFAM" id="SSF52317">
    <property type="entry name" value="Class I glutamine amidotransferase-like"/>
    <property type="match status" value="1"/>
</dbReference>
<dbReference type="RefSeq" id="WP_005029391.1">
    <property type="nucleotide sequence ID" value="NZ_KE150238.1"/>
</dbReference>
<organism evidence="13 14">
    <name type="scientific">Bilophila wadsworthia (strain 3_1_6)</name>
    <dbReference type="NCBI Taxonomy" id="563192"/>
    <lineage>
        <taxon>Bacteria</taxon>
        <taxon>Pseudomonadati</taxon>
        <taxon>Thermodesulfobacteriota</taxon>
        <taxon>Desulfovibrionia</taxon>
        <taxon>Desulfovibrionales</taxon>
        <taxon>Desulfovibrionaceae</taxon>
        <taxon>Bilophila</taxon>
    </lineage>
</organism>
<feature type="binding site" evidence="10 12">
    <location>
        <position position="112"/>
    </location>
    <ligand>
        <name>L-glutamine</name>
        <dbReference type="ChEBI" id="CHEBI:58359"/>
    </ligand>
</feature>
<comment type="pathway">
    <text evidence="10">Cofactor biosynthesis; pyridoxal 5'-phosphate biosynthesis.</text>
</comment>
<feature type="binding site" evidence="10 12">
    <location>
        <begin position="52"/>
        <end position="54"/>
    </location>
    <ligand>
        <name>L-glutamine</name>
        <dbReference type="ChEBI" id="CHEBI:58359"/>
    </ligand>
</feature>
<evidence type="ECO:0000256" key="1">
    <source>
        <dbReference type="ARBA" id="ARBA00008345"/>
    </source>
</evidence>
<dbReference type="PANTHER" id="PTHR31559:SF0">
    <property type="entry name" value="PYRIDOXAL 5'-PHOSPHATE SYNTHASE SUBUNIT SNO1-RELATED"/>
    <property type="match status" value="1"/>
</dbReference>
<name>E5YA26_BILW3</name>
<evidence type="ECO:0000256" key="7">
    <source>
        <dbReference type="ARBA" id="ARBA00049534"/>
    </source>
</evidence>
<sequence length="205" mass="22186">MAATSAPRIGVLAIQGAFREHVRSLCLCGAETVEIRTREDLEGLSGLVFPGGESTVMGKFLIEWGMMDRVRELIRSGMPVFGTCAGLILLCSDILDHPGQPRIGLLNASVRRNAFGRQIDSFTTPLELCPFPTASGNPTDQPPLEAVFIRAPLIEKIGPGVEVLARVNGFPVAVRQGNVLATSFHPELTDDLRLHQWVVDMAGKN</sequence>
<dbReference type="InterPro" id="IPR029062">
    <property type="entry name" value="Class_I_gatase-like"/>
</dbReference>
<feature type="binding site" evidence="10 12">
    <location>
        <begin position="149"/>
        <end position="150"/>
    </location>
    <ligand>
        <name>L-glutamine</name>
        <dbReference type="ChEBI" id="CHEBI:58359"/>
    </ligand>
</feature>
<dbReference type="PROSITE" id="PS51130">
    <property type="entry name" value="PDXT_SNO_2"/>
    <property type="match status" value="1"/>
</dbReference>
<dbReference type="AlphaFoldDB" id="E5YA26"/>
<dbReference type="PIRSF" id="PIRSF005639">
    <property type="entry name" value="Glut_amidoT_SNO"/>
    <property type="match status" value="1"/>
</dbReference>
<dbReference type="GO" id="GO:0005829">
    <property type="term" value="C:cytosol"/>
    <property type="evidence" value="ECO:0007669"/>
    <property type="project" value="TreeGrafter"/>
</dbReference>
<evidence type="ECO:0000256" key="5">
    <source>
        <dbReference type="ARBA" id="ARBA00023239"/>
    </source>
</evidence>
<keyword evidence="4 10" id="KW-0315">Glutamine amidotransferase</keyword>
<evidence type="ECO:0000256" key="4">
    <source>
        <dbReference type="ARBA" id="ARBA00022962"/>
    </source>
</evidence>
<dbReference type="GeneID" id="78084566"/>
<dbReference type="EMBL" id="ADCP02000001">
    <property type="protein sequence ID" value="EFV43140.1"/>
    <property type="molecule type" value="Genomic_DNA"/>
</dbReference>
<keyword evidence="14" id="KW-1185">Reference proteome</keyword>
<evidence type="ECO:0000313" key="14">
    <source>
        <dbReference type="Proteomes" id="UP000006034"/>
    </source>
</evidence>
<dbReference type="InterPro" id="IPR021196">
    <property type="entry name" value="PdxT/SNO_CS"/>
</dbReference>
<dbReference type="GO" id="GO:0004359">
    <property type="term" value="F:glutaminase activity"/>
    <property type="evidence" value="ECO:0007669"/>
    <property type="project" value="UniProtKB-UniRule"/>
</dbReference>
<dbReference type="HAMAP" id="MF_01615">
    <property type="entry name" value="PdxT"/>
    <property type="match status" value="1"/>
</dbReference>
<dbReference type="eggNOG" id="COG0311">
    <property type="taxonomic scope" value="Bacteria"/>
</dbReference>
<comment type="similarity">
    <text evidence="1 10">Belongs to the glutaminase PdxT/SNO family.</text>
</comment>
<comment type="catalytic activity">
    <reaction evidence="7 10">
        <text>L-glutamine + H2O = L-glutamate + NH4(+)</text>
        <dbReference type="Rhea" id="RHEA:15889"/>
        <dbReference type="ChEBI" id="CHEBI:15377"/>
        <dbReference type="ChEBI" id="CHEBI:28938"/>
        <dbReference type="ChEBI" id="CHEBI:29985"/>
        <dbReference type="ChEBI" id="CHEBI:58359"/>
        <dbReference type="EC" id="3.5.1.2"/>
    </reaction>
</comment>
<accession>E5YA26</accession>
<dbReference type="Pfam" id="PF01174">
    <property type="entry name" value="SNO"/>
    <property type="match status" value="1"/>
</dbReference>
<dbReference type="FunFam" id="3.40.50.880:FF:000010">
    <property type="entry name" value="uncharacterized protein LOC100176842 isoform X2"/>
    <property type="match status" value="1"/>
</dbReference>
<dbReference type="UniPathway" id="UPA00245"/>
<evidence type="ECO:0000256" key="3">
    <source>
        <dbReference type="ARBA" id="ARBA00022898"/>
    </source>
</evidence>
<keyword evidence="5 10" id="KW-0456">Lyase</keyword>
<evidence type="ECO:0000256" key="10">
    <source>
        <dbReference type="HAMAP-Rule" id="MF_01615"/>
    </source>
</evidence>
<dbReference type="GO" id="GO:0042823">
    <property type="term" value="P:pyridoxal phosphate biosynthetic process"/>
    <property type="evidence" value="ECO:0007669"/>
    <property type="project" value="UniProtKB-UniRule"/>
</dbReference>
<evidence type="ECO:0000256" key="12">
    <source>
        <dbReference type="PIRSR" id="PIRSR005639-2"/>
    </source>
</evidence>
<dbReference type="GO" id="GO:1903600">
    <property type="term" value="C:glutaminase complex"/>
    <property type="evidence" value="ECO:0007669"/>
    <property type="project" value="TreeGrafter"/>
</dbReference>
<feature type="active site" description="Charge relay system" evidence="10 11">
    <location>
        <position position="185"/>
    </location>
</feature>
<comment type="subunit">
    <text evidence="9 10">In the presence of PdxS, forms a dodecamer of heterodimers. Only shows activity in the heterodimer.</text>
</comment>
<evidence type="ECO:0000256" key="6">
    <source>
        <dbReference type="ARBA" id="ARBA00047992"/>
    </source>
</evidence>
<dbReference type="Proteomes" id="UP000006034">
    <property type="component" value="Unassembled WGS sequence"/>
</dbReference>
<evidence type="ECO:0000313" key="13">
    <source>
        <dbReference type="EMBL" id="EFV43140.1"/>
    </source>
</evidence>
<evidence type="ECO:0000256" key="2">
    <source>
        <dbReference type="ARBA" id="ARBA00022801"/>
    </source>
</evidence>
<proteinExistence type="inferred from homology"/>
<dbReference type="CDD" id="cd01749">
    <property type="entry name" value="GATase1_PB"/>
    <property type="match status" value="1"/>
</dbReference>
<reference evidence="13 14" key="2">
    <citation type="submission" date="2013-04" db="EMBL/GenBank/DDBJ databases">
        <title>The Genome Sequence of Bilophila wadsworthia 3_1_6.</title>
        <authorList>
            <consortium name="The Broad Institute Genomics Platform"/>
            <person name="Earl A."/>
            <person name="Ward D."/>
            <person name="Feldgarden M."/>
            <person name="Gevers D."/>
            <person name="Sibley C."/>
            <person name="Strauss J."/>
            <person name="Allen-Vercoe E."/>
            <person name="Walker B."/>
            <person name="Young S."/>
            <person name="Zeng Q."/>
            <person name="Gargeya S."/>
            <person name="Fitzgerald M."/>
            <person name="Haas B."/>
            <person name="Abouelleil A."/>
            <person name="Allen A.W."/>
            <person name="Alvarado L."/>
            <person name="Arachchi H.M."/>
            <person name="Berlin A.M."/>
            <person name="Chapman S.B."/>
            <person name="Gainer-Dewar J."/>
            <person name="Goldberg J."/>
            <person name="Griggs A."/>
            <person name="Gujja S."/>
            <person name="Hansen M."/>
            <person name="Howarth C."/>
            <person name="Imamovic A."/>
            <person name="Ireland A."/>
            <person name="Larimer J."/>
            <person name="McCowan C."/>
            <person name="Murphy C."/>
            <person name="Pearson M."/>
            <person name="Poon T.W."/>
            <person name="Priest M."/>
            <person name="Roberts A."/>
            <person name="Saif S."/>
            <person name="Shea T."/>
            <person name="Sisk P."/>
            <person name="Sykes S."/>
            <person name="Wortman J."/>
            <person name="Nusbaum C."/>
            <person name="Birren B."/>
        </authorList>
    </citation>
    <scope>NUCLEOTIDE SEQUENCE [LARGE SCALE GENOMIC DNA]</scope>
    <source>
        <strain evidence="13 14">3_1_6</strain>
    </source>
</reference>
<dbReference type="PROSITE" id="PS51274">
    <property type="entry name" value="GATASE_COBBQ"/>
    <property type="match status" value="1"/>
</dbReference>
<keyword evidence="3 10" id="KW-0663">Pyridoxal phosphate</keyword>
<dbReference type="GO" id="GO:0036381">
    <property type="term" value="F:pyridoxal 5'-phosphate synthase (glutamine hydrolysing) activity"/>
    <property type="evidence" value="ECO:0007669"/>
    <property type="project" value="UniProtKB-UniRule"/>
</dbReference>
<dbReference type="GO" id="GO:0006543">
    <property type="term" value="P:L-glutamine catabolic process"/>
    <property type="evidence" value="ECO:0007669"/>
    <property type="project" value="UniProtKB-UniRule"/>
</dbReference>
<feature type="active site" description="Charge relay system" evidence="10 11">
    <location>
        <position position="187"/>
    </location>
</feature>
<comment type="catalytic activity">
    <reaction evidence="6 10">
        <text>aldehydo-D-ribose 5-phosphate + D-glyceraldehyde 3-phosphate + L-glutamine = pyridoxal 5'-phosphate + L-glutamate + phosphate + 3 H2O + H(+)</text>
        <dbReference type="Rhea" id="RHEA:31507"/>
        <dbReference type="ChEBI" id="CHEBI:15377"/>
        <dbReference type="ChEBI" id="CHEBI:15378"/>
        <dbReference type="ChEBI" id="CHEBI:29985"/>
        <dbReference type="ChEBI" id="CHEBI:43474"/>
        <dbReference type="ChEBI" id="CHEBI:58273"/>
        <dbReference type="ChEBI" id="CHEBI:58359"/>
        <dbReference type="ChEBI" id="CHEBI:59776"/>
        <dbReference type="ChEBI" id="CHEBI:597326"/>
        <dbReference type="EC" id="4.3.3.6"/>
    </reaction>
</comment>
<dbReference type="InterPro" id="IPR002161">
    <property type="entry name" value="PdxT/SNO"/>
</dbReference>
<comment type="function">
    <text evidence="8 10">Catalyzes the hydrolysis of glutamine to glutamate and ammonia as part of the biosynthesis of pyridoxal 5'-phosphate. The resulting ammonia molecule is channeled to the active site of PdxS.</text>
</comment>
<comment type="caution">
    <text evidence="13">The sequence shown here is derived from an EMBL/GenBank/DDBJ whole genome shotgun (WGS) entry which is preliminary data.</text>
</comment>
<dbReference type="PROSITE" id="PS51273">
    <property type="entry name" value="GATASE_TYPE_1"/>
    <property type="match status" value="1"/>
</dbReference>
<keyword evidence="2 10" id="KW-0378">Hydrolase</keyword>
<dbReference type="EC" id="3.5.1.2" evidence="10"/>
<dbReference type="NCBIfam" id="TIGR03800">
    <property type="entry name" value="PLP_synth_Pdx2"/>
    <property type="match status" value="1"/>
</dbReference>
<evidence type="ECO:0000256" key="11">
    <source>
        <dbReference type="PIRSR" id="PIRSR005639-1"/>
    </source>
</evidence>
<feature type="active site" description="Nucleophile" evidence="10 11">
    <location>
        <position position="84"/>
    </location>
</feature>